<keyword evidence="4" id="KW-1185">Reference proteome</keyword>
<organism evidence="3 4">
    <name type="scientific">Halapricum salinum</name>
    <dbReference type="NCBI Taxonomy" id="1457250"/>
    <lineage>
        <taxon>Archaea</taxon>
        <taxon>Methanobacteriati</taxon>
        <taxon>Methanobacteriota</taxon>
        <taxon>Stenosarchaea group</taxon>
        <taxon>Halobacteria</taxon>
        <taxon>Halobacteriales</taxon>
        <taxon>Haloarculaceae</taxon>
        <taxon>Halapricum</taxon>
    </lineage>
</organism>
<evidence type="ECO:0000256" key="2">
    <source>
        <dbReference type="SAM" id="MobiDB-lite"/>
    </source>
</evidence>
<sequence>MGTKTIGIREDVYERLKARKREGESFTDLVDRLLAEAQTDWREGFGTLDADAAAQLERAAERSRRQTSAGLAHRQREVLEELSETEDMDETA</sequence>
<dbReference type="AlphaFoldDB" id="A0A4D6H932"/>
<proteinExistence type="predicted"/>
<accession>A0A4D6H932</accession>
<protein>
    <recommendedName>
        <fullName evidence="5">Antitoxin</fullName>
    </recommendedName>
</protein>
<dbReference type="RefSeq" id="WP_049993589.1">
    <property type="nucleotide sequence ID" value="NZ_CP031310.1"/>
</dbReference>
<dbReference type="STRING" id="1457250.GCA_000755225_02775"/>
<evidence type="ECO:0000313" key="3">
    <source>
        <dbReference type="EMBL" id="QCC50145.1"/>
    </source>
</evidence>
<feature type="compositionally biased region" description="Acidic residues" evidence="2">
    <location>
        <begin position="80"/>
        <end position="92"/>
    </location>
</feature>
<dbReference type="GeneID" id="39846678"/>
<dbReference type="Proteomes" id="UP000296706">
    <property type="component" value="Chromosome"/>
</dbReference>
<dbReference type="KEGG" id="hsn:DV733_02385"/>
<name>A0A4D6H932_9EURY</name>
<evidence type="ECO:0008006" key="5">
    <source>
        <dbReference type="Google" id="ProtNLM"/>
    </source>
</evidence>
<evidence type="ECO:0000313" key="4">
    <source>
        <dbReference type="Proteomes" id="UP000296706"/>
    </source>
</evidence>
<dbReference type="EMBL" id="CP031310">
    <property type="protein sequence ID" value="QCC50145.1"/>
    <property type="molecule type" value="Genomic_DNA"/>
</dbReference>
<evidence type="ECO:0000256" key="1">
    <source>
        <dbReference type="ARBA" id="ARBA00022649"/>
    </source>
</evidence>
<keyword evidence="1" id="KW-1277">Toxin-antitoxin system</keyword>
<dbReference type="OrthoDB" id="9187at2157"/>
<dbReference type="InterPro" id="IPR003847">
    <property type="entry name" value="Put_antitoxin"/>
</dbReference>
<feature type="region of interest" description="Disordered" evidence="2">
    <location>
        <begin position="59"/>
        <end position="92"/>
    </location>
</feature>
<gene>
    <name evidence="3" type="ORF">DV733_02385</name>
</gene>
<reference evidence="3 4" key="1">
    <citation type="journal article" date="2019" name="Nat. Commun.">
        <title>A new type of DNA phosphorothioation-based antiviral system in archaea.</title>
        <authorList>
            <person name="Xiong L."/>
            <person name="Liu S."/>
            <person name="Chen S."/>
            <person name="Xiao Y."/>
            <person name="Zhu B."/>
            <person name="Gao Y."/>
            <person name="Zhang Y."/>
            <person name="Chen B."/>
            <person name="Luo J."/>
            <person name="Deng Z."/>
            <person name="Chen X."/>
            <person name="Wang L."/>
            <person name="Chen S."/>
        </authorList>
    </citation>
    <scope>NUCLEOTIDE SEQUENCE [LARGE SCALE GENOMIC DNA]</scope>
    <source>
        <strain evidence="3 4">CBA1105</strain>
    </source>
</reference>
<dbReference type="Pfam" id="PF02697">
    <property type="entry name" value="VAPB_antitox"/>
    <property type="match status" value="1"/>
</dbReference>